<protein>
    <submittedName>
        <fullName evidence="2">ImmA/IrrE family metallo-endopeptidase</fullName>
    </submittedName>
</protein>
<sequence>MKLTCFKPTAIHTACADIREQEADYFARCLLMPQDKFSELVEQGYTIDELSAFFYVPKGQVCNRIDELGLDYDSIQANKQNIENIADSASTALVGGGLLALAGFLFL</sequence>
<evidence type="ECO:0000313" key="3">
    <source>
        <dbReference type="Proteomes" id="UP000029921"/>
    </source>
</evidence>
<proteinExistence type="predicted"/>
<feature type="domain" description="IrrE N-terminal-like" evidence="1">
    <location>
        <begin position="11"/>
        <end position="65"/>
    </location>
</feature>
<name>A0A4U8T2F7_9HELI</name>
<dbReference type="RefSeq" id="WP_034589253.1">
    <property type="nucleotide sequence ID" value="NZ_JRPE02000002.1"/>
</dbReference>
<dbReference type="InterPro" id="IPR010359">
    <property type="entry name" value="IrrE_HExxH"/>
</dbReference>
<comment type="caution">
    <text evidence="2">The sequence shown here is derived from an EMBL/GenBank/DDBJ whole genome shotgun (WGS) entry which is preliminary data.</text>
</comment>
<dbReference type="Proteomes" id="UP000029921">
    <property type="component" value="Unassembled WGS sequence"/>
</dbReference>
<reference evidence="2 3" key="1">
    <citation type="journal article" date="2014" name="Genome Announc.">
        <title>Draft genome sequences of eight enterohepatic helicobacter species isolated from both laboratory and wild rodents.</title>
        <authorList>
            <person name="Sheh A."/>
            <person name="Shen Z."/>
            <person name="Fox J.G."/>
        </authorList>
    </citation>
    <scope>NUCLEOTIDE SEQUENCE [LARGE SCALE GENOMIC DNA]</scope>
    <source>
        <strain evidence="2 3">MIT 96-1001</strain>
    </source>
</reference>
<dbReference type="AlphaFoldDB" id="A0A4U8T2F7"/>
<evidence type="ECO:0000313" key="2">
    <source>
        <dbReference type="EMBL" id="TLD93418.1"/>
    </source>
</evidence>
<keyword evidence="3" id="KW-1185">Reference proteome</keyword>
<evidence type="ECO:0000259" key="1">
    <source>
        <dbReference type="Pfam" id="PF06114"/>
    </source>
</evidence>
<dbReference type="EMBL" id="JRPE02000002">
    <property type="protein sequence ID" value="TLD93418.1"/>
    <property type="molecule type" value="Genomic_DNA"/>
</dbReference>
<organism evidence="2 3">
    <name type="scientific">Helicobacter magdeburgensis</name>
    <dbReference type="NCBI Taxonomy" id="471858"/>
    <lineage>
        <taxon>Bacteria</taxon>
        <taxon>Pseudomonadati</taxon>
        <taxon>Campylobacterota</taxon>
        <taxon>Epsilonproteobacteria</taxon>
        <taxon>Campylobacterales</taxon>
        <taxon>Helicobacteraceae</taxon>
        <taxon>Helicobacter</taxon>
    </lineage>
</organism>
<dbReference type="Pfam" id="PF06114">
    <property type="entry name" value="Peptidase_M78"/>
    <property type="match status" value="1"/>
</dbReference>
<accession>A0A4U8T2F7</accession>
<gene>
    <name evidence="2" type="ORF">LS74_001430</name>
</gene>